<dbReference type="EMBL" id="JFFI01002132">
    <property type="protein sequence ID" value="KXH42285.1"/>
    <property type="molecule type" value="Genomic_DNA"/>
</dbReference>
<feature type="transmembrane region" description="Helical" evidence="3">
    <location>
        <begin position="546"/>
        <end position="565"/>
    </location>
</feature>
<feature type="non-terminal residue" evidence="4">
    <location>
        <position position="620"/>
    </location>
</feature>
<feature type="transmembrane region" description="Helical" evidence="3">
    <location>
        <begin position="571"/>
        <end position="591"/>
    </location>
</feature>
<reference evidence="4 5" key="1">
    <citation type="submission" date="2014-02" db="EMBL/GenBank/DDBJ databases">
        <title>The genome sequence of Colletotrichum salicis CBS 607.94.</title>
        <authorList>
            <person name="Baroncelli R."/>
            <person name="Thon M.R."/>
        </authorList>
    </citation>
    <scope>NUCLEOTIDE SEQUENCE [LARGE SCALE GENOMIC DNA]</scope>
    <source>
        <strain evidence="4 5">CBS 607.94</strain>
    </source>
</reference>
<keyword evidence="3" id="KW-0812">Transmembrane</keyword>
<gene>
    <name evidence="4" type="ORF">CSAL01_11561</name>
</gene>
<dbReference type="OrthoDB" id="2956246at2759"/>
<evidence type="ECO:0000256" key="2">
    <source>
        <dbReference type="SAM" id="MobiDB-lite"/>
    </source>
</evidence>
<dbReference type="InterPro" id="IPR036291">
    <property type="entry name" value="NAD(P)-bd_dom_sf"/>
</dbReference>
<evidence type="ECO:0000313" key="5">
    <source>
        <dbReference type="Proteomes" id="UP000070121"/>
    </source>
</evidence>
<dbReference type="STRING" id="1209931.A0A135T2F4"/>
<feature type="region of interest" description="Disordered" evidence="2">
    <location>
        <begin position="469"/>
        <end position="492"/>
    </location>
</feature>
<dbReference type="Proteomes" id="UP000070121">
    <property type="component" value="Unassembled WGS sequence"/>
</dbReference>
<keyword evidence="3" id="KW-1133">Transmembrane helix</keyword>
<dbReference type="SUPFAM" id="SSF51735">
    <property type="entry name" value="NAD(P)-binding Rossmann-fold domains"/>
    <property type="match status" value="1"/>
</dbReference>
<evidence type="ECO:0008006" key="6">
    <source>
        <dbReference type="Google" id="ProtNLM"/>
    </source>
</evidence>
<accession>A0A135T2F4</accession>
<protein>
    <recommendedName>
        <fullName evidence="6">Short chain dehydrogenase</fullName>
    </recommendedName>
</protein>
<dbReference type="InterPro" id="IPR052228">
    <property type="entry name" value="Sec_Metab_Biosynth_Oxidored"/>
</dbReference>
<keyword evidence="5" id="KW-1185">Reference proteome</keyword>
<dbReference type="GO" id="GO:0016491">
    <property type="term" value="F:oxidoreductase activity"/>
    <property type="evidence" value="ECO:0007669"/>
    <property type="project" value="UniProtKB-KW"/>
</dbReference>
<dbReference type="Gene3D" id="3.40.50.720">
    <property type="entry name" value="NAD(P)-binding Rossmann-like Domain"/>
    <property type="match status" value="1"/>
</dbReference>
<dbReference type="PANTHER" id="PTHR47534:SF3">
    <property type="entry name" value="ALCOHOL DEHYDROGENASE-LIKE C-TERMINAL DOMAIN-CONTAINING PROTEIN"/>
    <property type="match status" value="1"/>
</dbReference>
<proteinExistence type="predicted"/>
<sequence length="620" mass="64458">MVTRAQVQHSNAALTAQTAPRTAVFFGGTSGIGKLTLIELVSLGHPIRVYIAGRKATEPAIRPVLEDLRQKNPRAELVWVEAEVSLLAETRRVCEVVKEKETSLDFLCLTAGYAPFGGRNDTSEGIDVCHSLEYYCRMLATLHLLPLLRASAAASTSTSPGPTPRVLTVLAGSMLSTRIDATDLNLTRSSPSSRLFGFKTQTHMATMNTLFLDKLAADPANAGVGKTMPFPVLSKEPIPGLSLSAAGLVALADLQTIANRTALTGTSSWFDALVLAPGLHYQQAADSVAGSSGAVTAQTSAASGYGGAAAGGGGGGGIFGTQTLPGGRKKDVKVTNPGMLLFLSRLGVQEERAREKELKRRKLSGSGGVEAYGIGGGGGGGGGSGEKIITLDVGTLSAGRKRRGRAFAHDSEWEFERGSHLLYLASPVLTFAALTIMVLLADWWGLASILALITSRLLNIYIIKQRTPPPAPPPPPPHPPAPAPAPSAFFTSTRNSNGNGNGVIPPSEYLIPLTPTLKIRMRGPADDLAALTTDAWLLAKTAVQGYLEATAKLAVYVVAIFSGNVSQAGNIVMLVLLLGSAGLLGLSNGFMKGVRGKGRVARVWHGDYGDGPGGGGGGGD</sequence>
<evidence type="ECO:0000256" key="3">
    <source>
        <dbReference type="SAM" id="Phobius"/>
    </source>
</evidence>
<dbReference type="PANTHER" id="PTHR47534">
    <property type="entry name" value="YALI0E05731P"/>
    <property type="match status" value="1"/>
</dbReference>
<evidence type="ECO:0000313" key="4">
    <source>
        <dbReference type="EMBL" id="KXH42285.1"/>
    </source>
</evidence>
<evidence type="ECO:0000256" key="1">
    <source>
        <dbReference type="ARBA" id="ARBA00023002"/>
    </source>
</evidence>
<organism evidence="4 5">
    <name type="scientific">Colletotrichum salicis</name>
    <dbReference type="NCBI Taxonomy" id="1209931"/>
    <lineage>
        <taxon>Eukaryota</taxon>
        <taxon>Fungi</taxon>
        <taxon>Dikarya</taxon>
        <taxon>Ascomycota</taxon>
        <taxon>Pezizomycotina</taxon>
        <taxon>Sordariomycetes</taxon>
        <taxon>Hypocreomycetidae</taxon>
        <taxon>Glomerellales</taxon>
        <taxon>Glomerellaceae</taxon>
        <taxon>Colletotrichum</taxon>
        <taxon>Colletotrichum acutatum species complex</taxon>
    </lineage>
</organism>
<comment type="caution">
    <text evidence="4">The sequence shown here is derived from an EMBL/GenBank/DDBJ whole genome shotgun (WGS) entry which is preliminary data.</text>
</comment>
<feature type="compositionally biased region" description="Pro residues" evidence="2">
    <location>
        <begin position="469"/>
        <end position="485"/>
    </location>
</feature>
<name>A0A135T2F4_9PEZI</name>
<keyword evidence="1" id="KW-0560">Oxidoreductase</keyword>
<keyword evidence="3" id="KW-0472">Membrane</keyword>
<dbReference type="AlphaFoldDB" id="A0A135T2F4"/>